<dbReference type="SMART" id="SM00487">
    <property type="entry name" value="DEXDc"/>
    <property type="match status" value="1"/>
</dbReference>
<evidence type="ECO:0000313" key="6">
    <source>
        <dbReference type="EMBL" id="CAL5219773.1"/>
    </source>
</evidence>
<dbReference type="Pfam" id="PF22982">
    <property type="entry name" value="WHD_HRQ1"/>
    <property type="match status" value="1"/>
</dbReference>
<dbReference type="SMART" id="SM00490">
    <property type="entry name" value="HELICc"/>
    <property type="match status" value="1"/>
</dbReference>
<dbReference type="InterPro" id="IPR018973">
    <property type="entry name" value="MZB"/>
</dbReference>
<feature type="compositionally biased region" description="Basic and acidic residues" evidence="3">
    <location>
        <begin position="544"/>
        <end position="564"/>
    </location>
</feature>
<feature type="region of interest" description="Disordered" evidence="3">
    <location>
        <begin position="393"/>
        <end position="434"/>
    </location>
</feature>
<evidence type="ECO:0000256" key="3">
    <source>
        <dbReference type="SAM" id="MobiDB-lite"/>
    </source>
</evidence>
<feature type="compositionally biased region" description="Basic and acidic residues" evidence="3">
    <location>
        <begin position="246"/>
        <end position="257"/>
    </location>
</feature>
<feature type="region of interest" description="Disordered" evidence="3">
    <location>
        <begin position="1068"/>
        <end position="1164"/>
    </location>
</feature>
<feature type="domain" description="Helicase ATP-binding" evidence="4">
    <location>
        <begin position="723"/>
        <end position="906"/>
    </location>
</feature>
<dbReference type="PANTHER" id="PTHR47957:SF3">
    <property type="entry name" value="ATP-DEPENDENT HELICASE HRQ1"/>
    <property type="match status" value="1"/>
</dbReference>
<comment type="caution">
    <text evidence="6">The sequence shown here is derived from an EMBL/GenBank/DDBJ whole genome shotgun (WGS) entry which is preliminary data.</text>
</comment>
<keyword evidence="7" id="KW-1185">Reference proteome</keyword>
<feature type="compositionally biased region" description="Polar residues" evidence="3">
    <location>
        <begin position="85"/>
        <end position="104"/>
    </location>
</feature>
<feature type="domain" description="Helicase C-terminal" evidence="5">
    <location>
        <begin position="1296"/>
        <end position="1454"/>
    </location>
</feature>
<feature type="region of interest" description="Disordered" evidence="3">
    <location>
        <begin position="605"/>
        <end position="624"/>
    </location>
</feature>
<keyword evidence="1" id="KW-0547">Nucleotide-binding</keyword>
<feature type="compositionally biased region" description="Basic and acidic residues" evidence="3">
    <location>
        <begin position="1249"/>
        <end position="1262"/>
    </location>
</feature>
<dbReference type="CDD" id="cd18797">
    <property type="entry name" value="SF2_C_Hrq"/>
    <property type="match status" value="1"/>
</dbReference>
<feature type="region of interest" description="Disordered" evidence="3">
    <location>
        <begin position="487"/>
        <end position="509"/>
    </location>
</feature>
<dbReference type="Gene3D" id="3.40.50.300">
    <property type="entry name" value="P-loop containing nucleotide triphosphate hydrolases"/>
    <property type="match status" value="2"/>
</dbReference>
<dbReference type="CDD" id="cd17923">
    <property type="entry name" value="DEXHc_Hrq1-like"/>
    <property type="match status" value="1"/>
</dbReference>
<dbReference type="InterPro" id="IPR014939">
    <property type="entry name" value="CDT1_Gemini-bd-like"/>
</dbReference>
<feature type="region of interest" description="Disordered" evidence="3">
    <location>
        <begin position="630"/>
        <end position="658"/>
    </location>
</feature>
<dbReference type="Proteomes" id="UP001497392">
    <property type="component" value="Unassembled WGS sequence"/>
</dbReference>
<sequence length="1823" mass="199065">MEVTGTALKDKTPLSELQLRPGEFLVALETKKKRQPGPRSAPGQAEGPAAASSAAAAVPETSAPASLLDEAGRQPKAPGLPMEPYQQSSPAISPWSSPYRTPQGVSPADTPLIASAGHTPADSSENTFTLLPGYDSRPGPSPMKKPRRSSPPRNPGGFLVPGDVSRPATRASKAPTAVHQQEMHDDAPETSAADQADQDGENAVWRELAEELRQIPELPEESVQGMLEADAQKGLLQSLRRAAGREEANAAAEERVRGSQAAEGLEADLKAPAKRRRPAGKQTKTQASGFDPHLMLSRLAQPVTKLTAKEAAVVAELPLPPEMQRLEQTFQALNAVHSFLLSAHIQATWRNVRKAVRNIPGAESAQLSDVEAMADLCPSVVIVRNRHRFDSPRSVRHMMSAERKGSGDSSSSDDPIPVNKFNPGEIRTDGSGTTLKGEHSSFIIEIMDPGQKNTPPATSLEQMHVAPGDDLLDNILNSVESVMGGPSLGSKRLPLKQTQTEKGVNNANSRRSRAFRAGLVRAVALLHDRFLQGLQRSCAIEKAATPDDKDGAAEKGPKGRDKAGRSKKASKHWEWNPLKEGSWHPDFVVDSMTVAGAKLAVQEAEARRAAERGSGSADEADPIQTGLATGRWGETQRKGAAPRPPQLHRRHEPCTMTNPLSPPDFVEHLKTISWYKQQIAHVEIIPARAAKFGKPNHPLPERVTATLERKGIKNLFCHQAEALNAVAAGKHVVVCTATASGKSLCYNLPIMEALAQDPKATALYMFPTKALAQDQLRALRELCDWTFGKEAPFVDIYDGDTPKVDRGAIRDRAHLLITNPDMLHCSMLPVHRQFGHFLANLRYVVVDEGHAYRGVFGCHAALVLRRLRRICQREYRRCPQFIVASATIANPQEHIQQLLGVDHVHVVSEDGSPHGPKSFVLWNPPFAAPIGRGSGGKGLNMSHTEGRKRGGAKRKQAEWMRSKLQEAEQARRSGTRLGATGTEADWMAAVRLGRKRRAVGAETLSDITGMDLEAAKLAVDSAKDTQLITMNKLLSPPELGTGSRSGSDSESDAEAHLEPYAVEQDAAKPANGVSGGSSQKQHPGKDGLASKAKSVQVAAARPRSAAALKHASQPAAGGPTSPKARNAAPQASAAGMHSAEAQKTASQASAAEPGSSLPEAQDVRAAEAVVRSTMLPVQVNEQQELRKQEEYMHGPDIFPRALIKRRTAGMLEIPDGKTGKMSQKELAERKEASIRRGQKQSQMIANESKAQREHREEVQKRLPSAKDWRDNVREAKERHGAAGVPSEQRRVSPIVELSLLLAECIQHGLRTIAFCHTRKLCELVTAYTRETLKSSAPHLSSSISVYRAGYSPEERRQIERALFEGKLWAVAATNALELGVDVGSLDATLHLGFPGSVASLWQQAGRAGRREQPSLSIYIGFDGPLDQFFMHQPENLFTRPIETAQIDPENEQLLQQHLACAAAEMPLHLQYDRQFFGHRLPEVASFLQSVELLNRHPQVSDRNVLHYTGAKDDPARQINLRAIDPERYTIVNEANNGEVLEEIEESNAFWEVYDGAVYLYQGRTYLCKKLDLSSKVAVVRPADLKYYTKTRDFTDVYVVGGKTAYQKPKAHGDGETLTAARCDECEVTTRWLGFYRVWQGSGEVFDTVDLFLPDVQFNTQAAYIRVPQSARRAMAERQLPFREGLHAASHALINVVPLFLLCNSTDLGAECDNPYDTRFRPERLLLFDKHPGGIGLARQAQPLFPQLLTKALELVRGCTCRSTSGCPACIQSMSCDEYNAVLHKDAAIAILEITLAAEAEYAERMEKQMQRQEAEPEGGFLPG</sequence>
<dbReference type="InterPro" id="IPR011545">
    <property type="entry name" value="DEAD/DEAH_box_helicase_dom"/>
</dbReference>
<dbReference type="Pfam" id="PF08839">
    <property type="entry name" value="CDT1"/>
    <property type="match status" value="1"/>
</dbReference>
<dbReference type="InterPro" id="IPR055227">
    <property type="entry name" value="HRQ1_WHD"/>
</dbReference>
<evidence type="ECO:0000256" key="1">
    <source>
        <dbReference type="ARBA" id="ARBA00022741"/>
    </source>
</evidence>
<accession>A0ABP1FII6</accession>
<feature type="compositionally biased region" description="Low complexity" evidence="3">
    <location>
        <begin position="1089"/>
        <end position="1107"/>
    </location>
</feature>
<dbReference type="PROSITE" id="PS51192">
    <property type="entry name" value="HELICASE_ATP_BIND_1"/>
    <property type="match status" value="1"/>
</dbReference>
<feature type="compositionally biased region" description="Low complexity" evidence="3">
    <location>
        <begin position="40"/>
        <end position="66"/>
    </location>
</feature>
<dbReference type="PROSITE" id="PS51194">
    <property type="entry name" value="HELICASE_CTER"/>
    <property type="match status" value="1"/>
</dbReference>
<name>A0ABP1FII6_9CHLO</name>
<dbReference type="Pfam" id="PF00270">
    <property type="entry name" value="DEAD"/>
    <property type="match status" value="1"/>
</dbReference>
<feature type="region of interest" description="Disordered" evidence="3">
    <location>
        <begin position="1033"/>
        <end position="1054"/>
    </location>
</feature>
<dbReference type="InterPro" id="IPR027417">
    <property type="entry name" value="P-loop_NTPase"/>
</dbReference>
<dbReference type="InterPro" id="IPR001650">
    <property type="entry name" value="Helicase_C-like"/>
</dbReference>
<feature type="region of interest" description="Disordered" evidence="3">
    <location>
        <begin position="1231"/>
        <end position="1262"/>
    </location>
</feature>
<feature type="region of interest" description="Disordered" evidence="3">
    <location>
        <begin position="246"/>
        <end position="287"/>
    </location>
</feature>
<evidence type="ECO:0000259" key="5">
    <source>
        <dbReference type="PROSITE" id="PS51194"/>
    </source>
</evidence>
<protein>
    <submittedName>
        <fullName evidence="6">G1676 protein</fullName>
    </submittedName>
</protein>
<organism evidence="6 7">
    <name type="scientific">Coccomyxa viridis</name>
    <dbReference type="NCBI Taxonomy" id="1274662"/>
    <lineage>
        <taxon>Eukaryota</taxon>
        <taxon>Viridiplantae</taxon>
        <taxon>Chlorophyta</taxon>
        <taxon>core chlorophytes</taxon>
        <taxon>Trebouxiophyceae</taxon>
        <taxon>Trebouxiophyceae incertae sedis</taxon>
        <taxon>Coccomyxaceae</taxon>
        <taxon>Coccomyxa</taxon>
    </lineage>
</organism>
<feature type="region of interest" description="Disordered" evidence="3">
    <location>
        <begin position="1"/>
        <end position="204"/>
    </location>
</feature>
<evidence type="ECO:0000259" key="4">
    <source>
        <dbReference type="PROSITE" id="PS51192"/>
    </source>
</evidence>
<dbReference type="Pfam" id="PF09369">
    <property type="entry name" value="MZB"/>
    <property type="match status" value="1"/>
</dbReference>
<evidence type="ECO:0000313" key="7">
    <source>
        <dbReference type="Proteomes" id="UP001497392"/>
    </source>
</evidence>
<dbReference type="SUPFAM" id="SSF52540">
    <property type="entry name" value="P-loop containing nucleoside triphosphate hydrolases"/>
    <property type="match status" value="1"/>
</dbReference>
<evidence type="ECO:0000256" key="2">
    <source>
        <dbReference type="ARBA" id="ARBA00022840"/>
    </source>
</evidence>
<dbReference type="EMBL" id="CAXHTA020000002">
    <property type="protein sequence ID" value="CAL5219773.1"/>
    <property type="molecule type" value="Genomic_DNA"/>
</dbReference>
<gene>
    <name evidence="6" type="primary">g1676</name>
    <name evidence="6" type="ORF">VP750_LOCUS1432</name>
</gene>
<dbReference type="Pfam" id="PF00271">
    <property type="entry name" value="Helicase_C"/>
    <property type="match status" value="1"/>
</dbReference>
<feature type="region of interest" description="Disordered" evidence="3">
    <location>
        <begin position="542"/>
        <end position="577"/>
    </location>
</feature>
<feature type="region of interest" description="Disordered" evidence="3">
    <location>
        <begin position="932"/>
        <end position="957"/>
    </location>
</feature>
<keyword evidence="2" id="KW-0067">ATP-binding</keyword>
<proteinExistence type="predicted"/>
<reference evidence="6 7" key="1">
    <citation type="submission" date="2024-06" db="EMBL/GenBank/DDBJ databases">
        <authorList>
            <person name="Kraege A."/>
            <person name="Thomma B."/>
        </authorList>
    </citation>
    <scope>NUCLEOTIDE SEQUENCE [LARGE SCALE GENOMIC DNA]</scope>
</reference>
<dbReference type="InterPro" id="IPR014001">
    <property type="entry name" value="Helicase_ATP-bd"/>
</dbReference>
<dbReference type="PANTHER" id="PTHR47957">
    <property type="entry name" value="ATP-DEPENDENT HELICASE HRQ1"/>
    <property type="match status" value="1"/>
</dbReference>
<feature type="compositionally biased region" description="Basic and acidic residues" evidence="3">
    <location>
        <begin position="393"/>
        <end position="406"/>
    </location>
</feature>